<dbReference type="KEGG" id="ctes:O987_09725"/>
<accession>A0A076PH33</accession>
<sequence length="83" mass="9029">MKPKDHLTVASPDEAKVNLRKKGDSGAHGNESQLPHERDQSLHATGGNVHPEMEQAHNDLKRGLVDTDARASDGRPLGSRRTT</sequence>
<feature type="compositionally biased region" description="Basic and acidic residues" evidence="1">
    <location>
        <begin position="1"/>
        <end position="25"/>
    </location>
</feature>
<dbReference type="AlphaFoldDB" id="A0A076PH33"/>
<evidence type="ECO:0000313" key="2">
    <source>
        <dbReference type="EMBL" id="AIJ46069.1"/>
    </source>
</evidence>
<dbReference type="HOGENOM" id="CLU_2536816_0_0_4"/>
<reference evidence="2 3" key="1">
    <citation type="journal article" date="2014" name="Genome Announc.">
        <title>Complete Genome Sequence of Polychlorinated Biphenyl Degrader Comamonas testosteroni TK102 (NBRC 109938).</title>
        <authorList>
            <person name="Fukuda K."/>
            <person name="Hosoyama A."/>
            <person name="Tsuchikane K."/>
            <person name="Ohji S."/>
            <person name="Yamazoe A."/>
            <person name="Fujita N."/>
            <person name="Shintani M."/>
            <person name="Kimbara K."/>
        </authorList>
    </citation>
    <scope>NUCLEOTIDE SEQUENCE [LARGE SCALE GENOMIC DNA]</scope>
    <source>
        <strain evidence="2">TK102</strain>
    </source>
</reference>
<dbReference type="RefSeq" id="WP_043371885.1">
    <property type="nucleotide sequence ID" value="NZ_CP006704.1"/>
</dbReference>
<organism evidence="2 3">
    <name type="scientific">Comamonas testosteroni TK102</name>
    <dbReference type="NCBI Taxonomy" id="1392005"/>
    <lineage>
        <taxon>Bacteria</taxon>
        <taxon>Pseudomonadati</taxon>
        <taxon>Pseudomonadota</taxon>
        <taxon>Betaproteobacteria</taxon>
        <taxon>Burkholderiales</taxon>
        <taxon>Comamonadaceae</taxon>
        <taxon>Comamonas</taxon>
    </lineage>
</organism>
<name>A0A076PH33_COMTE</name>
<evidence type="ECO:0000256" key="1">
    <source>
        <dbReference type="SAM" id="MobiDB-lite"/>
    </source>
</evidence>
<protein>
    <submittedName>
        <fullName evidence="2">Uncharacterized protein</fullName>
    </submittedName>
</protein>
<proteinExistence type="predicted"/>
<evidence type="ECO:0000313" key="3">
    <source>
        <dbReference type="Proteomes" id="UP000028782"/>
    </source>
</evidence>
<dbReference type="Proteomes" id="UP000028782">
    <property type="component" value="Chromosome"/>
</dbReference>
<dbReference type="EMBL" id="CP006704">
    <property type="protein sequence ID" value="AIJ46069.1"/>
    <property type="molecule type" value="Genomic_DNA"/>
</dbReference>
<feature type="region of interest" description="Disordered" evidence="1">
    <location>
        <begin position="1"/>
        <end position="83"/>
    </location>
</feature>
<feature type="compositionally biased region" description="Basic and acidic residues" evidence="1">
    <location>
        <begin position="51"/>
        <end position="73"/>
    </location>
</feature>
<gene>
    <name evidence="2" type="ORF">O987_09725</name>
</gene>